<dbReference type="Gene3D" id="3.40.50.300">
    <property type="entry name" value="P-loop containing nucleotide triphosphate hydrolases"/>
    <property type="match status" value="1"/>
</dbReference>
<evidence type="ECO:0008006" key="3">
    <source>
        <dbReference type="Google" id="ProtNLM"/>
    </source>
</evidence>
<dbReference type="AlphaFoldDB" id="A0A243R158"/>
<dbReference type="RefSeq" id="WP_086578200.1">
    <property type="nucleotide sequence ID" value="NZ_NGFP01000282.1"/>
</dbReference>
<proteinExistence type="predicted"/>
<organism evidence="1 2">
    <name type="scientific">Streptosporangium minutum</name>
    <dbReference type="NCBI Taxonomy" id="569862"/>
    <lineage>
        <taxon>Bacteria</taxon>
        <taxon>Bacillati</taxon>
        <taxon>Actinomycetota</taxon>
        <taxon>Actinomycetes</taxon>
        <taxon>Streptosporangiales</taxon>
        <taxon>Streptosporangiaceae</taxon>
        <taxon>Streptosporangium</taxon>
    </lineage>
</organism>
<dbReference type="EMBL" id="NGFP01000282">
    <property type="protein sequence ID" value="OUC88142.1"/>
    <property type="molecule type" value="Genomic_DNA"/>
</dbReference>
<comment type="caution">
    <text evidence="1">The sequence shown here is derived from an EMBL/GenBank/DDBJ whole genome shotgun (WGS) entry which is preliminary data.</text>
</comment>
<evidence type="ECO:0000313" key="1">
    <source>
        <dbReference type="EMBL" id="OUC88142.1"/>
    </source>
</evidence>
<protein>
    <recommendedName>
        <fullName evidence="3">Thymidylate kinase-like domain-containing protein</fullName>
    </recommendedName>
</protein>
<sequence>MTGFWTLLGPDFAGKSTLLRQLRDERACQVVSYDDWCVAERFPAIRRLRREWVLDVYPRVGQEYSPAAAVAMLRPIVRHLHDQVARAAEDVPVVVDSYYYKLLVKCRLLGLVHERTFAEWRALPQPEGVIYLDLPPEIAWERAEWGSRLNAFEHYGPVPGWEGFAELQSRMRPAIMEEIAGLPLVVLDARDGQRTVAVEAGRVLASTVVAP</sequence>
<gene>
    <name evidence="1" type="ORF">CA984_37795</name>
</gene>
<name>A0A243R158_9ACTN</name>
<keyword evidence="2" id="KW-1185">Reference proteome</keyword>
<dbReference type="Proteomes" id="UP000194761">
    <property type="component" value="Unassembled WGS sequence"/>
</dbReference>
<accession>A0A243R158</accession>
<dbReference type="InterPro" id="IPR027417">
    <property type="entry name" value="P-loop_NTPase"/>
</dbReference>
<dbReference type="SUPFAM" id="SSF52540">
    <property type="entry name" value="P-loop containing nucleoside triphosphate hydrolases"/>
    <property type="match status" value="1"/>
</dbReference>
<reference evidence="1 2" key="1">
    <citation type="submission" date="2017-05" db="EMBL/GenBank/DDBJ databases">
        <title>Biotechnological potential of actinobacteria isolated from South African environments.</title>
        <authorList>
            <person name="Le Roes-Hill M."/>
            <person name="Prins A."/>
            <person name="Durrell K.A."/>
        </authorList>
    </citation>
    <scope>NUCLEOTIDE SEQUENCE [LARGE SCALE GENOMIC DNA]</scope>
    <source>
        <strain evidence="1">M26</strain>
    </source>
</reference>
<evidence type="ECO:0000313" key="2">
    <source>
        <dbReference type="Proteomes" id="UP000194761"/>
    </source>
</evidence>